<evidence type="ECO:0000259" key="1">
    <source>
        <dbReference type="PROSITE" id="PS51688"/>
    </source>
</evidence>
<reference evidence="2 3" key="1">
    <citation type="submission" date="2019-10" db="EMBL/GenBank/DDBJ databases">
        <title>Complete genome sequencing of drug resistant plasmids in Kluyvera intermedia.</title>
        <authorList>
            <person name="Ke C."/>
            <person name="Jian S."/>
        </authorList>
    </citation>
    <scope>NUCLEOTIDE SEQUENCE [LARGE SCALE GENOMIC DNA]</scope>
    <source>
        <strain evidence="2 3">N2-1</strain>
    </source>
</reference>
<name>A0ABX6DR58_KLUIN</name>
<protein>
    <recommendedName>
        <fullName evidence="1">Peptidase S74 domain-containing protein</fullName>
    </recommendedName>
</protein>
<proteinExistence type="predicted"/>
<organism evidence="2 3">
    <name type="scientific">Kluyvera intermedia</name>
    <name type="common">Enterobacter intermedius</name>
    <dbReference type="NCBI Taxonomy" id="61648"/>
    <lineage>
        <taxon>Bacteria</taxon>
        <taxon>Pseudomonadati</taxon>
        <taxon>Pseudomonadota</taxon>
        <taxon>Gammaproteobacteria</taxon>
        <taxon>Enterobacterales</taxon>
        <taxon>Enterobacteriaceae</taxon>
        <taxon>Kluyvera</taxon>
    </lineage>
</organism>
<dbReference type="GeneID" id="91973914"/>
<dbReference type="RefSeq" id="WP_153743459.1">
    <property type="nucleotide sequence ID" value="NZ_CP045843.1"/>
</dbReference>
<gene>
    <name evidence="2" type="ORF">GHC21_15935</name>
</gene>
<dbReference type="EMBL" id="CP045845">
    <property type="protein sequence ID" value="QGH31066.1"/>
    <property type="molecule type" value="Genomic_DNA"/>
</dbReference>
<keyword evidence="3" id="KW-1185">Reference proteome</keyword>
<dbReference type="PROSITE" id="PS51688">
    <property type="entry name" value="ICA"/>
    <property type="match status" value="1"/>
</dbReference>
<accession>A0ABX6DR58</accession>
<evidence type="ECO:0000313" key="2">
    <source>
        <dbReference type="EMBL" id="QGH31066.1"/>
    </source>
</evidence>
<dbReference type="InterPro" id="IPR030392">
    <property type="entry name" value="S74_ICA"/>
</dbReference>
<feature type="domain" description="Peptidase S74" evidence="1">
    <location>
        <begin position="282"/>
        <end position="369"/>
    </location>
</feature>
<sequence length="369" mass="41073">MSITNIFANLLDSSKASLLGKVRALEFGVRRLENRTKVYVYIDVSSIGLTAATATCRSIKNNLNLNSKLVLAVSGGNYPNLDTPPRADSGTGTQSGTIVFEANQLSPNRFTCWFYNENGNWYRYFNDAYPTTDARYDSGWIWANTCGMQQQISTNDLTSKYSGKLSNIREPGEYFLAGSTVNAATDSPYGSTGSPAIKLTVERMQLDRGIIQTIRDNISGQTGFRQSITSAGVIGGFVQEHTSTVDILTQHVVPKTPSTYNVAGSSSRYVSIYLTSQPNVSSDIRIKTDMRSIDQRLIDFVMQTEIHEYRLISGGTARYGILITKELFERVREFTDGILEQGEDGMYSCYYAEWQNILLEGLRRKVITL</sequence>
<evidence type="ECO:0000313" key="3">
    <source>
        <dbReference type="Proteomes" id="UP000344450"/>
    </source>
</evidence>
<dbReference type="Proteomes" id="UP000344450">
    <property type="component" value="Chromosome"/>
</dbReference>